<dbReference type="GO" id="GO:0051603">
    <property type="term" value="P:proteolysis involved in protein catabolic process"/>
    <property type="evidence" value="ECO:0007669"/>
    <property type="project" value="TreeGrafter"/>
</dbReference>
<evidence type="ECO:0000256" key="4">
    <source>
        <dbReference type="PROSITE-ProRule" id="PRU00175"/>
    </source>
</evidence>
<feature type="non-terminal residue" evidence="7">
    <location>
        <position position="1"/>
    </location>
</feature>
<dbReference type="PANTHER" id="PTHR13363">
    <property type="entry name" value="RING FINGER AND SRY DOMAIN-CONTAINING"/>
    <property type="match status" value="1"/>
</dbReference>
<feature type="compositionally biased region" description="Gly residues" evidence="5">
    <location>
        <begin position="161"/>
        <end position="171"/>
    </location>
</feature>
<dbReference type="CDD" id="cd16541">
    <property type="entry name" value="RING-HC_RNF123"/>
    <property type="match status" value="1"/>
</dbReference>
<dbReference type="InterPro" id="IPR045129">
    <property type="entry name" value="RNF123/RKP/RSPRY1"/>
</dbReference>
<dbReference type="Gene3D" id="3.30.40.10">
    <property type="entry name" value="Zinc/RING finger domain, C3HC4 (zinc finger)"/>
    <property type="match status" value="1"/>
</dbReference>
<feature type="domain" description="RING-type" evidence="6">
    <location>
        <begin position="191"/>
        <end position="230"/>
    </location>
</feature>
<keyword evidence="8" id="KW-1185">Reference proteome</keyword>
<feature type="region of interest" description="Disordered" evidence="5">
    <location>
        <begin position="149"/>
        <end position="182"/>
    </location>
</feature>
<keyword evidence="2 4" id="KW-0863">Zinc-finger</keyword>
<keyword evidence="3" id="KW-0862">Zinc</keyword>
<dbReference type="GO" id="GO:0005737">
    <property type="term" value="C:cytoplasm"/>
    <property type="evidence" value="ECO:0007669"/>
    <property type="project" value="TreeGrafter"/>
</dbReference>
<evidence type="ECO:0000256" key="2">
    <source>
        <dbReference type="ARBA" id="ARBA00022771"/>
    </source>
</evidence>
<dbReference type="InterPro" id="IPR001841">
    <property type="entry name" value="Znf_RING"/>
</dbReference>
<feature type="non-terminal residue" evidence="7">
    <location>
        <position position="247"/>
    </location>
</feature>
<dbReference type="VEuPathDB" id="TriTrypDB:BSAL_84755"/>
<dbReference type="Pfam" id="PF13920">
    <property type="entry name" value="zf-C3HC4_3"/>
    <property type="match status" value="1"/>
</dbReference>
<reference evidence="8" key="1">
    <citation type="submission" date="2015-09" db="EMBL/GenBank/DDBJ databases">
        <authorList>
            <consortium name="Pathogen Informatics"/>
        </authorList>
    </citation>
    <scope>NUCLEOTIDE SEQUENCE [LARGE SCALE GENOMIC DNA]</scope>
    <source>
        <strain evidence="8">Lake Konstanz</strain>
    </source>
</reference>
<evidence type="ECO:0000256" key="5">
    <source>
        <dbReference type="SAM" id="MobiDB-lite"/>
    </source>
</evidence>
<dbReference type="GO" id="GO:0004842">
    <property type="term" value="F:ubiquitin-protein transferase activity"/>
    <property type="evidence" value="ECO:0007669"/>
    <property type="project" value="InterPro"/>
</dbReference>
<dbReference type="EMBL" id="CYKH01000985">
    <property type="protein sequence ID" value="CUG75666.1"/>
    <property type="molecule type" value="Genomic_DNA"/>
</dbReference>
<keyword evidence="1" id="KW-0479">Metal-binding</keyword>
<evidence type="ECO:0000256" key="1">
    <source>
        <dbReference type="ARBA" id="ARBA00022723"/>
    </source>
</evidence>
<sequence length="247" mass="26198">LMAPLLGILHGMVEGGRNLDPSVNPFLTRLGSKDYTWPMEAVSHMLRGGVTAPPPTTSGGTTSAPTAIRWVELNRNVPWDKCRGFLITPSHVVVVVVAPRGTTSAPTAIRWVELNRNVPWDKCRGFLITPSHVVAPPVEVALRKISENVATRSSKTSGSHHSGGGGGGNGSSGRHNHAVEDDDGQVEEGTCLICMIRDADTSFSPCGHVSCMDCINRHISSGSGKCFWCNVTVTGLRPVSVVLQSAA</sequence>
<organism evidence="7 8">
    <name type="scientific">Bodo saltans</name>
    <name type="common">Flagellated protozoan</name>
    <dbReference type="NCBI Taxonomy" id="75058"/>
    <lineage>
        <taxon>Eukaryota</taxon>
        <taxon>Discoba</taxon>
        <taxon>Euglenozoa</taxon>
        <taxon>Kinetoplastea</taxon>
        <taxon>Metakinetoplastina</taxon>
        <taxon>Eubodonida</taxon>
        <taxon>Bodonidae</taxon>
        <taxon>Bodo</taxon>
    </lineage>
</organism>
<dbReference type="AlphaFoldDB" id="A0A0S4J591"/>
<dbReference type="OrthoDB" id="6105938at2759"/>
<evidence type="ECO:0000313" key="7">
    <source>
        <dbReference type="EMBL" id="CUG75666.1"/>
    </source>
</evidence>
<dbReference type="GO" id="GO:0008270">
    <property type="term" value="F:zinc ion binding"/>
    <property type="evidence" value="ECO:0007669"/>
    <property type="project" value="UniProtKB-KW"/>
</dbReference>
<name>A0A0S4J591_BODSA</name>
<dbReference type="Proteomes" id="UP000051952">
    <property type="component" value="Unassembled WGS sequence"/>
</dbReference>
<feature type="compositionally biased region" description="Low complexity" evidence="5">
    <location>
        <begin position="151"/>
        <end position="160"/>
    </location>
</feature>
<evidence type="ECO:0000259" key="6">
    <source>
        <dbReference type="PROSITE" id="PS50089"/>
    </source>
</evidence>
<proteinExistence type="predicted"/>
<evidence type="ECO:0000313" key="8">
    <source>
        <dbReference type="Proteomes" id="UP000051952"/>
    </source>
</evidence>
<evidence type="ECO:0000256" key="3">
    <source>
        <dbReference type="ARBA" id="ARBA00022833"/>
    </source>
</evidence>
<gene>
    <name evidence="7" type="ORF">BSAL_84755</name>
</gene>
<dbReference type="PROSITE" id="PS50089">
    <property type="entry name" value="ZF_RING_2"/>
    <property type="match status" value="1"/>
</dbReference>
<accession>A0A0S4J591</accession>
<protein>
    <submittedName>
        <fullName evidence="7">Zinc finger protein, putative</fullName>
    </submittedName>
</protein>
<dbReference type="PANTHER" id="PTHR13363:SF5">
    <property type="entry name" value="E3 UBIQUITIN-PROTEIN LIGASE RNF123"/>
    <property type="match status" value="1"/>
</dbReference>
<dbReference type="SUPFAM" id="SSF57850">
    <property type="entry name" value="RING/U-box"/>
    <property type="match status" value="1"/>
</dbReference>
<dbReference type="InterPro" id="IPR013083">
    <property type="entry name" value="Znf_RING/FYVE/PHD"/>
</dbReference>